<gene>
    <name evidence="10" type="ORF">EXIGLDRAFT_672136</name>
</gene>
<evidence type="ECO:0000256" key="2">
    <source>
        <dbReference type="ARBA" id="ARBA00005997"/>
    </source>
</evidence>
<dbReference type="GO" id="GO:0034599">
    <property type="term" value="P:cellular response to oxidative stress"/>
    <property type="evidence" value="ECO:0007669"/>
    <property type="project" value="InterPro"/>
</dbReference>
<keyword evidence="3 8" id="KW-0575">Peroxidase</keyword>
<dbReference type="Pfam" id="PF00141">
    <property type="entry name" value="peroxidase"/>
    <property type="match status" value="1"/>
</dbReference>
<dbReference type="GO" id="GO:0020037">
    <property type="term" value="F:heme binding"/>
    <property type="evidence" value="ECO:0007669"/>
    <property type="project" value="UniProtKB-UniRule"/>
</dbReference>
<dbReference type="PANTHER" id="PTHR31356:SF53">
    <property type="entry name" value="HEME PEROXIDASE"/>
    <property type="match status" value="1"/>
</dbReference>
<evidence type="ECO:0000256" key="7">
    <source>
        <dbReference type="ARBA" id="ARBA00023004"/>
    </source>
</evidence>
<protein>
    <recommendedName>
        <fullName evidence="8">Peroxidase</fullName>
        <ecNumber evidence="8">1.11.1.-</ecNumber>
    </recommendedName>
</protein>
<evidence type="ECO:0000256" key="4">
    <source>
        <dbReference type="ARBA" id="ARBA00022617"/>
    </source>
</evidence>
<evidence type="ECO:0000256" key="1">
    <source>
        <dbReference type="ARBA" id="ARBA00003917"/>
    </source>
</evidence>
<evidence type="ECO:0000313" key="11">
    <source>
        <dbReference type="Proteomes" id="UP000077266"/>
    </source>
</evidence>
<evidence type="ECO:0000259" key="9">
    <source>
        <dbReference type="PROSITE" id="PS50873"/>
    </source>
</evidence>
<evidence type="ECO:0000256" key="5">
    <source>
        <dbReference type="ARBA" id="ARBA00022723"/>
    </source>
</evidence>
<dbReference type="SUPFAM" id="SSF48113">
    <property type="entry name" value="Heme-dependent peroxidases"/>
    <property type="match status" value="1"/>
</dbReference>
<feature type="chain" id="PRO_5007748460" description="Peroxidase" evidence="8">
    <location>
        <begin position="20"/>
        <end position="459"/>
    </location>
</feature>
<comment type="function">
    <text evidence="1">Destroys radicals which are normally produced within the cells and which are toxic to biological systems.</text>
</comment>
<evidence type="ECO:0000256" key="8">
    <source>
        <dbReference type="RuleBase" id="RU363051"/>
    </source>
</evidence>
<feature type="domain" description="Plant heme peroxidase family profile" evidence="9">
    <location>
        <begin position="55"/>
        <end position="338"/>
    </location>
</feature>
<dbReference type="PANTHER" id="PTHR31356">
    <property type="entry name" value="THYLAKOID LUMENAL 29 KDA PROTEIN, CHLOROPLASTIC-RELATED"/>
    <property type="match status" value="1"/>
</dbReference>
<dbReference type="OrthoDB" id="2144714at2759"/>
<evidence type="ECO:0000256" key="6">
    <source>
        <dbReference type="ARBA" id="ARBA00023002"/>
    </source>
</evidence>
<feature type="signal peptide" evidence="8">
    <location>
        <begin position="1"/>
        <end position="19"/>
    </location>
</feature>
<reference evidence="10 11" key="1">
    <citation type="journal article" date="2016" name="Mol. Biol. Evol.">
        <title>Comparative Genomics of Early-Diverging Mushroom-Forming Fungi Provides Insights into the Origins of Lignocellulose Decay Capabilities.</title>
        <authorList>
            <person name="Nagy L.G."/>
            <person name="Riley R."/>
            <person name="Tritt A."/>
            <person name="Adam C."/>
            <person name="Daum C."/>
            <person name="Floudas D."/>
            <person name="Sun H."/>
            <person name="Yadav J.S."/>
            <person name="Pangilinan J."/>
            <person name="Larsson K.H."/>
            <person name="Matsuura K."/>
            <person name="Barry K."/>
            <person name="Labutti K."/>
            <person name="Kuo R."/>
            <person name="Ohm R.A."/>
            <person name="Bhattacharya S.S."/>
            <person name="Shirouzu T."/>
            <person name="Yoshinaga Y."/>
            <person name="Martin F.M."/>
            <person name="Grigoriev I.V."/>
            <person name="Hibbett D.S."/>
        </authorList>
    </citation>
    <scope>NUCLEOTIDE SEQUENCE [LARGE SCALE GENOMIC DNA]</scope>
    <source>
        <strain evidence="10 11">HHB12029</strain>
    </source>
</reference>
<dbReference type="PRINTS" id="PR00459">
    <property type="entry name" value="ASPEROXIDASE"/>
</dbReference>
<name>A0A165JZL9_EXIGL</name>
<evidence type="ECO:0000256" key="3">
    <source>
        <dbReference type="ARBA" id="ARBA00022559"/>
    </source>
</evidence>
<dbReference type="InParanoid" id="A0A165JZL9"/>
<organism evidence="10 11">
    <name type="scientific">Exidia glandulosa HHB12029</name>
    <dbReference type="NCBI Taxonomy" id="1314781"/>
    <lineage>
        <taxon>Eukaryota</taxon>
        <taxon>Fungi</taxon>
        <taxon>Dikarya</taxon>
        <taxon>Basidiomycota</taxon>
        <taxon>Agaricomycotina</taxon>
        <taxon>Agaricomycetes</taxon>
        <taxon>Auriculariales</taxon>
        <taxon>Exidiaceae</taxon>
        <taxon>Exidia</taxon>
    </lineage>
</organism>
<evidence type="ECO:0000313" key="10">
    <source>
        <dbReference type="EMBL" id="KZV95573.1"/>
    </source>
</evidence>
<dbReference type="GO" id="GO:0000302">
    <property type="term" value="P:response to reactive oxygen species"/>
    <property type="evidence" value="ECO:0007669"/>
    <property type="project" value="TreeGrafter"/>
</dbReference>
<dbReference type="AlphaFoldDB" id="A0A165JZL9"/>
<sequence>MLSPVTVLKTLLLAGHAVAYIWPNPRLDKQESLRWDQDGWNGGPFASFLTPCNRFDFGSDPNSLGTGRSNAADWIRSAYHDMATHNVEDGTGGLDASIRFFEEQHRPENAGNGFLNTMIFLTHDASSYASLADILTLAALSAIEHCGGPKIAYRAGRVDALEPNAPGVPEPQDSVESHIANFARQGFTQEEMIGLVACGHTFGGVQHTAFSDIVPDLGDPNDLDSNAPFDSTFVSFDNKIATEFLDGTTANPLIVGSNDTTNSDKRIFVSDGNVTMKAFAESPNHFASTCATLFARMLDTVPRGVQLTEVINPLSVKPHGFKLLYMADGLLNLTGEVRLWDVQENPARSVHLVWSNSDGSASEENISHLTHTADMVGSALGGRVTSAWYKFPRSFITLNSISKFHFIIDEGDGSAPRIEDQDGHGFVVQDSVVWSSTSCAPSLGTARMDIAVSIHTLLL</sequence>
<dbReference type="InterPro" id="IPR002016">
    <property type="entry name" value="Haem_peroxidase"/>
</dbReference>
<dbReference type="InterPro" id="IPR044831">
    <property type="entry name" value="Ccp1-like"/>
</dbReference>
<dbReference type="Gene3D" id="1.10.520.10">
    <property type="match status" value="1"/>
</dbReference>
<dbReference type="Gene3D" id="1.10.420.10">
    <property type="entry name" value="Peroxidase, domain 2"/>
    <property type="match status" value="1"/>
</dbReference>
<keyword evidence="11" id="KW-1185">Reference proteome</keyword>
<dbReference type="EC" id="1.11.1.-" evidence="8"/>
<comment type="similarity">
    <text evidence="2">Belongs to the peroxidase family. Cytochrome c peroxidase subfamily.</text>
</comment>
<dbReference type="EMBL" id="KV425955">
    <property type="protein sequence ID" value="KZV95573.1"/>
    <property type="molecule type" value="Genomic_DNA"/>
</dbReference>
<dbReference type="PRINTS" id="PR00458">
    <property type="entry name" value="PEROXIDASE"/>
</dbReference>
<dbReference type="STRING" id="1314781.A0A165JZL9"/>
<keyword evidence="7" id="KW-0408">Iron</keyword>
<keyword evidence="8" id="KW-0732">Signal</keyword>
<dbReference type="Proteomes" id="UP000077266">
    <property type="component" value="Unassembled WGS sequence"/>
</dbReference>
<accession>A0A165JZL9</accession>
<dbReference type="InterPro" id="IPR010255">
    <property type="entry name" value="Haem_peroxidase_sf"/>
</dbReference>
<dbReference type="GO" id="GO:0046872">
    <property type="term" value="F:metal ion binding"/>
    <property type="evidence" value="ECO:0007669"/>
    <property type="project" value="UniProtKB-UniRule"/>
</dbReference>
<keyword evidence="6 8" id="KW-0560">Oxidoreductase</keyword>
<dbReference type="GO" id="GO:0004601">
    <property type="term" value="F:peroxidase activity"/>
    <property type="evidence" value="ECO:0007669"/>
    <property type="project" value="UniProtKB-KW"/>
</dbReference>
<keyword evidence="5" id="KW-0479">Metal-binding</keyword>
<dbReference type="InterPro" id="IPR002207">
    <property type="entry name" value="Peroxidase_I"/>
</dbReference>
<proteinExistence type="inferred from homology"/>
<dbReference type="GO" id="GO:0042744">
    <property type="term" value="P:hydrogen peroxide catabolic process"/>
    <property type="evidence" value="ECO:0007669"/>
    <property type="project" value="TreeGrafter"/>
</dbReference>
<keyword evidence="4" id="KW-0349">Heme</keyword>
<dbReference type="PROSITE" id="PS50873">
    <property type="entry name" value="PEROXIDASE_4"/>
    <property type="match status" value="1"/>
</dbReference>